<dbReference type="Pfam" id="PF01520">
    <property type="entry name" value="Amidase_3"/>
    <property type="match status" value="1"/>
</dbReference>
<proteinExistence type="predicted"/>
<dbReference type="InterPro" id="IPR002508">
    <property type="entry name" value="MurNAc-LAA_cat"/>
</dbReference>
<dbReference type="PANTHER" id="PTHR30404">
    <property type="entry name" value="N-ACETYLMURAMOYL-L-ALANINE AMIDASE"/>
    <property type="match status" value="1"/>
</dbReference>
<dbReference type="SUPFAM" id="SSF53187">
    <property type="entry name" value="Zn-dependent exopeptidases"/>
    <property type="match status" value="1"/>
</dbReference>
<accession>A0AB39HQE8</accession>
<dbReference type="AlphaFoldDB" id="A0AB39HQE8"/>
<dbReference type="GO" id="GO:0009253">
    <property type="term" value="P:peptidoglycan catabolic process"/>
    <property type="evidence" value="ECO:0007669"/>
    <property type="project" value="InterPro"/>
</dbReference>
<dbReference type="GO" id="GO:0030288">
    <property type="term" value="C:outer membrane-bounded periplasmic space"/>
    <property type="evidence" value="ECO:0007669"/>
    <property type="project" value="TreeGrafter"/>
</dbReference>
<keyword evidence="1 3" id="KW-0378">Hydrolase</keyword>
<dbReference type="Pfam" id="PF01476">
    <property type="entry name" value="LysM"/>
    <property type="match status" value="1"/>
</dbReference>
<name>A0AB39HQE8_9BACI</name>
<dbReference type="CDD" id="cd00118">
    <property type="entry name" value="LysM"/>
    <property type="match status" value="1"/>
</dbReference>
<sequence>MKKIFIDPGHGGRDPGAIANGLQEKSITLAIALQTKVFLEQNYEGVLVQLSRSTDQTLSLVQRTNMANQWQADLFVSIHVNAGGGTGFESFIYDGLFAERAKTDEIRKMIHHEIVQGSDFFDRGCKAANFHVLRATRMSAVLVENGFIDRLEDARQLKSYAFIERLALAHANGIAKAIKLLKQDKRIWHVIIKGDTLWSLAQSYQTSVEQLMKLNTSINPLSLQIGQKIRVN</sequence>
<dbReference type="SMART" id="SM00646">
    <property type="entry name" value="Ami_3"/>
    <property type="match status" value="1"/>
</dbReference>
<dbReference type="Gene3D" id="3.10.350.10">
    <property type="entry name" value="LysM domain"/>
    <property type="match status" value="1"/>
</dbReference>
<gene>
    <name evidence="3" type="ORF">AB4Y30_04705</name>
</gene>
<evidence type="ECO:0000256" key="1">
    <source>
        <dbReference type="ARBA" id="ARBA00022801"/>
    </source>
</evidence>
<dbReference type="SMART" id="SM00257">
    <property type="entry name" value="LysM"/>
    <property type="match status" value="1"/>
</dbReference>
<dbReference type="EMBL" id="CP162599">
    <property type="protein sequence ID" value="XDK33657.1"/>
    <property type="molecule type" value="Genomic_DNA"/>
</dbReference>
<dbReference type="CDD" id="cd02696">
    <property type="entry name" value="MurNAc-LAA"/>
    <property type="match status" value="1"/>
</dbReference>
<dbReference type="Gene3D" id="3.40.630.40">
    <property type="entry name" value="Zn-dependent exopeptidases"/>
    <property type="match status" value="1"/>
</dbReference>
<dbReference type="InterPro" id="IPR050695">
    <property type="entry name" value="N-acetylmuramoyl_amidase_3"/>
</dbReference>
<dbReference type="PROSITE" id="PS51782">
    <property type="entry name" value="LYSM"/>
    <property type="match status" value="1"/>
</dbReference>
<dbReference type="SUPFAM" id="SSF54106">
    <property type="entry name" value="LysM domain"/>
    <property type="match status" value="1"/>
</dbReference>
<dbReference type="InterPro" id="IPR018392">
    <property type="entry name" value="LysM"/>
</dbReference>
<protein>
    <submittedName>
        <fullName evidence="3">N-acetylmuramoyl-L-alanine amidase</fullName>
        <ecNumber evidence="3">3.5.1.28</ecNumber>
    </submittedName>
</protein>
<evidence type="ECO:0000259" key="2">
    <source>
        <dbReference type="PROSITE" id="PS51782"/>
    </source>
</evidence>
<organism evidence="3">
    <name type="scientific">Ornithinibacillus sp. 4-3</name>
    <dbReference type="NCBI Taxonomy" id="3231488"/>
    <lineage>
        <taxon>Bacteria</taxon>
        <taxon>Bacillati</taxon>
        <taxon>Bacillota</taxon>
        <taxon>Bacilli</taxon>
        <taxon>Bacillales</taxon>
        <taxon>Bacillaceae</taxon>
        <taxon>Ornithinibacillus</taxon>
    </lineage>
</organism>
<dbReference type="EC" id="3.5.1.28" evidence="3"/>
<dbReference type="RefSeq" id="WP_368654335.1">
    <property type="nucleotide sequence ID" value="NZ_CP162599.1"/>
</dbReference>
<evidence type="ECO:0000313" key="3">
    <source>
        <dbReference type="EMBL" id="XDK33657.1"/>
    </source>
</evidence>
<reference evidence="3" key="1">
    <citation type="submission" date="2024-07" db="EMBL/GenBank/DDBJ databases">
        <title>Halotolerant mesophilic bacterium Ornithinibacillus sp. 4-3, sp. nov., isolated from soil.</title>
        <authorList>
            <person name="Sidarenka A.V."/>
            <person name="Guliayeva D.E."/>
            <person name="Leanovich S.I."/>
            <person name="Hileuskaya K.S."/>
            <person name="Akhremchuk A.E."/>
            <person name="Sikolenko M.A."/>
            <person name="Valentovich L.N."/>
        </authorList>
    </citation>
    <scope>NUCLEOTIDE SEQUENCE</scope>
    <source>
        <strain evidence="3">4-3</strain>
    </source>
</reference>
<feature type="domain" description="LysM" evidence="2">
    <location>
        <begin position="187"/>
        <end position="231"/>
    </location>
</feature>
<dbReference type="PANTHER" id="PTHR30404:SF0">
    <property type="entry name" value="N-ACETYLMURAMOYL-L-ALANINE AMIDASE AMIC"/>
    <property type="match status" value="1"/>
</dbReference>
<dbReference type="InterPro" id="IPR036779">
    <property type="entry name" value="LysM_dom_sf"/>
</dbReference>
<dbReference type="GO" id="GO:0008745">
    <property type="term" value="F:N-acetylmuramoyl-L-alanine amidase activity"/>
    <property type="evidence" value="ECO:0007669"/>
    <property type="project" value="UniProtKB-EC"/>
</dbReference>